<gene>
    <name evidence="5 9" type="primary">mutL</name>
    <name evidence="9" type="ORF">E8A74_01700</name>
</gene>
<dbReference type="FunFam" id="3.30.565.10:FF:000003">
    <property type="entry name" value="DNA mismatch repair endonuclease MutL"/>
    <property type="match status" value="1"/>
</dbReference>
<evidence type="ECO:0000256" key="6">
    <source>
        <dbReference type="SAM" id="MobiDB-lite"/>
    </source>
</evidence>
<dbReference type="RefSeq" id="WP_136927105.1">
    <property type="nucleotide sequence ID" value="NZ_SSMQ01000001.1"/>
</dbReference>
<dbReference type="Gene3D" id="3.30.230.10">
    <property type="match status" value="1"/>
</dbReference>
<evidence type="ECO:0000313" key="9">
    <source>
        <dbReference type="EMBL" id="TKD13289.1"/>
    </source>
</evidence>
<evidence type="ECO:0000256" key="3">
    <source>
        <dbReference type="ARBA" id="ARBA00022763"/>
    </source>
</evidence>
<dbReference type="InterPro" id="IPR014721">
    <property type="entry name" value="Ribsml_uS5_D2-typ_fold_subgr"/>
</dbReference>
<dbReference type="CDD" id="cd16926">
    <property type="entry name" value="HATPase_MutL-MLH-PMS-like"/>
    <property type="match status" value="1"/>
</dbReference>
<dbReference type="GO" id="GO:0005524">
    <property type="term" value="F:ATP binding"/>
    <property type="evidence" value="ECO:0007669"/>
    <property type="project" value="InterPro"/>
</dbReference>
<dbReference type="InterPro" id="IPR014790">
    <property type="entry name" value="MutL_C"/>
</dbReference>
<accession>A0A4U1JKI6</accession>
<dbReference type="GO" id="GO:0004519">
    <property type="term" value="F:endonuclease activity"/>
    <property type="evidence" value="ECO:0007669"/>
    <property type="project" value="UniProtKB-KW"/>
</dbReference>
<dbReference type="CDD" id="cd00782">
    <property type="entry name" value="MutL_Trans"/>
    <property type="match status" value="1"/>
</dbReference>
<dbReference type="Gene3D" id="3.30.1370.100">
    <property type="entry name" value="MutL, C-terminal domain, regulatory subdomain"/>
    <property type="match status" value="1"/>
</dbReference>
<dbReference type="Pfam" id="PF01119">
    <property type="entry name" value="DNA_mis_repair"/>
    <property type="match status" value="1"/>
</dbReference>
<evidence type="ECO:0000256" key="2">
    <source>
        <dbReference type="ARBA" id="ARBA00021975"/>
    </source>
</evidence>
<evidence type="ECO:0000256" key="5">
    <source>
        <dbReference type="HAMAP-Rule" id="MF_00149"/>
    </source>
</evidence>
<evidence type="ECO:0000259" key="8">
    <source>
        <dbReference type="SMART" id="SM01340"/>
    </source>
</evidence>
<dbReference type="InterPro" id="IPR037198">
    <property type="entry name" value="MutL_C_sf"/>
</dbReference>
<evidence type="ECO:0000259" key="7">
    <source>
        <dbReference type="SMART" id="SM00853"/>
    </source>
</evidence>
<keyword evidence="9" id="KW-0255">Endonuclease</keyword>
<comment type="caution">
    <text evidence="9">The sequence shown here is derived from an EMBL/GenBank/DDBJ whole genome shotgun (WGS) entry which is preliminary data.</text>
</comment>
<keyword evidence="3 5" id="KW-0227">DNA damage</keyword>
<feature type="compositionally biased region" description="Low complexity" evidence="6">
    <location>
        <begin position="376"/>
        <end position="389"/>
    </location>
</feature>
<dbReference type="NCBIfam" id="TIGR00585">
    <property type="entry name" value="mutl"/>
    <property type="match status" value="1"/>
</dbReference>
<dbReference type="SMART" id="SM01340">
    <property type="entry name" value="DNA_mis_repair"/>
    <property type="match status" value="1"/>
</dbReference>
<dbReference type="InterPro" id="IPR020667">
    <property type="entry name" value="DNA_mismatch_repair_MutL"/>
</dbReference>
<feature type="compositionally biased region" description="Pro residues" evidence="6">
    <location>
        <begin position="443"/>
        <end position="464"/>
    </location>
</feature>
<dbReference type="SUPFAM" id="SSF118116">
    <property type="entry name" value="DNA mismatch repair protein MutL"/>
    <property type="match status" value="1"/>
</dbReference>
<dbReference type="HAMAP" id="MF_00149">
    <property type="entry name" value="DNA_mis_repair"/>
    <property type="match status" value="1"/>
</dbReference>
<comment type="function">
    <text evidence="5">This protein is involved in the repair of mismatches in DNA. It is required for dam-dependent methyl-directed DNA mismatch repair. May act as a 'molecular matchmaker', a protein that promotes the formation of a stable complex between two or more DNA-binding proteins in an ATP-dependent manner without itself being part of a final effector complex.</text>
</comment>
<dbReference type="GO" id="GO:0006298">
    <property type="term" value="P:mismatch repair"/>
    <property type="evidence" value="ECO:0007669"/>
    <property type="project" value="UniProtKB-UniRule"/>
</dbReference>
<feature type="domain" description="DNA mismatch repair protein S5" evidence="8">
    <location>
        <begin position="213"/>
        <end position="328"/>
    </location>
</feature>
<dbReference type="InterPro" id="IPR020568">
    <property type="entry name" value="Ribosomal_Su5_D2-typ_SF"/>
</dbReference>
<dbReference type="Gene3D" id="3.30.1540.20">
    <property type="entry name" value="MutL, C-terminal domain, dimerisation subdomain"/>
    <property type="match status" value="1"/>
</dbReference>
<dbReference type="PANTHER" id="PTHR10073:SF12">
    <property type="entry name" value="DNA MISMATCH REPAIR PROTEIN MLH1"/>
    <property type="match status" value="1"/>
</dbReference>
<feature type="domain" description="MutL C-terminal dimerisation" evidence="7">
    <location>
        <begin position="487"/>
        <end position="630"/>
    </location>
</feature>
<dbReference type="AlphaFoldDB" id="A0A4U1JKI6"/>
<keyword evidence="4 5" id="KW-0234">DNA repair</keyword>
<dbReference type="PANTHER" id="PTHR10073">
    <property type="entry name" value="DNA MISMATCH REPAIR PROTEIN MLH, PMS, MUTL"/>
    <property type="match status" value="1"/>
</dbReference>
<dbReference type="InterPro" id="IPR013507">
    <property type="entry name" value="DNA_mismatch_S5_2-like"/>
</dbReference>
<dbReference type="GO" id="GO:0140664">
    <property type="term" value="F:ATP-dependent DNA damage sensor activity"/>
    <property type="evidence" value="ECO:0007669"/>
    <property type="project" value="InterPro"/>
</dbReference>
<comment type="similarity">
    <text evidence="1 5">Belongs to the DNA mismatch repair MutL/HexB family.</text>
</comment>
<evidence type="ECO:0000256" key="4">
    <source>
        <dbReference type="ARBA" id="ARBA00023204"/>
    </source>
</evidence>
<dbReference type="GO" id="GO:0032300">
    <property type="term" value="C:mismatch repair complex"/>
    <property type="evidence" value="ECO:0007669"/>
    <property type="project" value="InterPro"/>
</dbReference>
<dbReference type="PROSITE" id="PS00058">
    <property type="entry name" value="DNA_MISMATCH_REPAIR_1"/>
    <property type="match status" value="1"/>
</dbReference>
<name>A0A4U1JKI6_9BACT</name>
<keyword evidence="9" id="KW-0540">Nuclease</keyword>
<feature type="region of interest" description="Disordered" evidence="6">
    <location>
        <begin position="349"/>
        <end position="473"/>
    </location>
</feature>
<dbReference type="Pfam" id="PF08676">
    <property type="entry name" value="MutL_C"/>
    <property type="match status" value="1"/>
</dbReference>
<proteinExistence type="inferred from homology"/>
<dbReference type="InterPro" id="IPR042121">
    <property type="entry name" value="MutL_C_regsub"/>
</dbReference>
<dbReference type="InterPro" id="IPR038973">
    <property type="entry name" value="MutL/Mlh/Pms-like"/>
</dbReference>
<evidence type="ECO:0000313" key="10">
    <source>
        <dbReference type="Proteomes" id="UP000309215"/>
    </source>
</evidence>
<dbReference type="InterPro" id="IPR042120">
    <property type="entry name" value="MutL_C_dimsub"/>
</dbReference>
<dbReference type="Gene3D" id="3.30.565.10">
    <property type="entry name" value="Histidine kinase-like ATPase, C-terminal domain"/>
    <property type="match status" value="1"/>
</dbReference>
<dbReference type="SUPFAM" id="SSF54211">
    <property type="entry name" value="Ribosomal protein S5 domain 2-like"/>
    <property type="match status" value="1"/>
</dbReference>
<dbReference type="EMBL" id="SSMQ01000001">
    <property type="protein sequence ID" value="TKD13289.1"/>
    <property type="molecule type" value="Genomic_DNA"/>
</dbReference>
<dbReference type="InterPro" id="IPR002099">
    <property type="entry name" value="MutL/Mlh/PMS"/>
</dbReference>
<keyword evidence="10" id="KW-1185">Reference proteome</keyword>
<sequence>MTQPLGRVHVLPDDLANQIAAGEVVERPASVVKELVENALDARARRIRVDIEGGGVTLVRVTDDGSGMDRKDATLAVLRHATSKIGSIDDLRRIQSFGFRGEALPSIASVSRFSLRTRKPEDDEGTLVRIEGGSPADVGPCGVAAGTSIEVRDLFFNVPARRKFLRAVSTESAHVTEVVEAAALCRPDVTLVLARDGRVAREWLRTQSREERALDVFDDEPLAACRGERGPLAVEAFLSRPERARAGATRLLFFVNGRPVKDRTLARMVANAYGSVLEPGRYPVGVVHLDLPPELVDVNVHPQKAEVRFADGRAIQDALYKIIAAPLARAFGLPAPGASPWAHYHKNRAEERSLPPEPATPPPPATAFLPGLFGKGPASAPADASGPAPFGQRKQKPVDEATPPVTTWNGSGELPLPEPRNGPSGQTIPSAPEPDPWGLAADTPPPLPVPTPTPPPIAAPPRSMPYPTAEERAQTADRPGAFGSLSFVAQVRRTFLVCEGQDGLFVLDQHAAAERVTFERLRRSYETRAVASQRLLIPEMVTVTAEEAAIIEEAQDAITRTGLDVSLRGIRDAAITAVPQILAARATPAVLLRDLLSELSRVGERAFSGAIDLALATMACHGSIRAGDAVSKEEAEALFRALDEVDFAGHCPHGRPVVMRIRWAELEQKVGRR</sequence>
<dbReference type="InterPro" id="IPR014762">
    <property type="entry name" value="DNA_mismatch_repair_CS"/>
</dbReference>
<dbReference type="GO" id="GO:0016887">
    <property type="term" value="F:ATP hydrolysis activity"/>
    <property type="evidence" value="ECO:0007669"/>
    <property type="project" value="InterPro"/>
</dbReference>
<dbReference type="OrthoDB" id="9763467at2"/>
<protein>
    <recommendedName>
        <fullName evidence="2 5">DNA mismatch repair protein MutL</fullName>
    </recommendedName>
</protein>
<reference evidence="9 10" key="1">
    <citation type="submission" date="2019-04" db="EMBL/GenBank/DDBJ databases">
        <authorList>
            <person name="Li Y."/>
            <person name="Wang J."/>
        </authorList>
    </citation>
    <scope>NUCLEOTIDE SEQUENCE [LARGE SCALE GENOMIC DNA]</scope>
    <source>
        <strain evidence="9 10">DSM 14668</strain>
    </source>
</reference>
<dbReference type="SUPFAM" id="SSF55874">
    <property type="entry name" value="ATPase domain of HSP90 chaperone/DNA topoisomerase II/histidine kinase"/>
    <property type="match status" value="1"/>
</dbReference>
<dbReference type="InterPro" id="IPR036890">
    <property type="entry name" value="HATPase_C_sf"/>
</dbReference>
<dbReference type="Proteomes" id="UP000309215">
    <property type="component" value="Unassembled WGS sequence"/>
</dbReference>
<organism evidence="9 10">
    <name type="scientific">Polyangium fumosum</name>
    <dbReference type="NCBI Taxonomy" id="889272"/>
    <lineage>
        <taxon>Bacteria</taxon>
        <taxon>Pseudomonadati</taxon>
        <taxon>Myxococcota</taxon>
        <taxon>Polyangia</taxon>
        <taxon>Polyangiales</taxon>
        <taxon>Polyangiaceae</taxon>
        <taxon>Polyangium</taxon>
    </lineage>
</organism>
<evidence type="ECO:0000256" key="1">
    <source>
        <dbReference type="ARBA" id="ARBA00006082"/>
    </source>
</evidence>
<dbReference type="SMART" id="SM00853">
    <property type="entry name" value="MutL_C"/>
    <property type="match status" value="1"/>
</dbReference>
<feature type="compositionally biased region" description="Pro residues" evidence="6">
    <location>
        <begin position="355"/>
        <end position="365"/>
    </location>
</feature>
<dbReference type="GO" id="GO:0030983">
    <property type="term" value="F:mismatched DNA binding"/>
    <property type="evidence" value="ECO:0007669"/>
    <property type="project" value="InterPro"/>
</dbReference>
<dbReference type="Pfam" id="PF13589">
    <property type="entry name" value="HATPase_c_3"/>
    <property type="match status" value="1"/>
</dbReference>
<keyword evidence="9" id="KW-0378">Hydrolase</keyword>